<proteinExistence type="predicted"/>
<dbReference type="HOGENOM" id="CLU_1553515_0_0_3"/>
<evidence type="ECO:0000313" key="3">
    <source>
        <dbReference type="Proteomes" id="UP000010471"/>
    </source>
</evidence>
<dbReference type="Proteomes" id="UP000010471">
    <property type="component" value="Chromosome"/>
</dbReference>
<keyword evidence="3" id="KW-1185">Reference proteome</keyword>
<evidence type="ECO:0000313" key="2">
    <source>
        <dbReference type="EMBL" id="AFZ18482.1"/>
    </source>
</evidence>
<keyword evidence="1" id="KW-0175">Coiled coil</keyword>
<sequence length="172" mass="19395">MKELKAGIQLVRTKCIQLNRHPVFKKKALQPVAVESLPQKAKVYQKSLLSFPISSPPEGLRQRTTQGLRQLKNQAERINQLAAELEAAAFEFKAIASEVNQDWKAFQAMQEPTSAIADICQYQAVHIPLIQQKSSGSFVITSRTVDLFQAEREAELLAQTLRCRAKKKRHKG</sequence>
<dbReference type="OrthoDB" id="487323at2"/>
<protein>
    <submittedName>
        <fullName evidence="2">Uncharacterized protein</fullName>
    </submittedName>
</protein>
<dbReference type="PATRIC" id="fig|1173027.3.peg.2967"/>
<name>K9WG29_9CYAN</name>
<reference evidence="2 3" key="1">
    <citation type="submission" date="2012-06" db="EMBL/GenBank/DDBJ databases">
        <title>Finished chromosome of genome of Microcoleus sp. PCC 7113.</title>
        <authorList>
            <consortium name="US DOE Joint Genome Institute"/>
            <person name="Gugger M."/>
            <person name="Coursin T."/>
            <person name="Rippka R."/>
            <person name="Tandeau De Marsac N."/>
            <person name="Huntemann M."/>
            <person name="Wei C.-L."/>
            <person name="Han J."/>
            <person name="Detter J.C."/>
            <person name="Han C."/>
            <person name="Tapia R."/>
            <person name="Chen A."/>
            <person name="Kyrpides N."/>
            <person name="Mavromatis K."/>
            <person name="Markowitz V."/>
            <person name="Szeto E."/>
            <person name="Ivanova N."/>
            <person name="Pagani I."/>
            <person name="Pati A."/>
            <person name="Goodwin L."/>
            <person name="Nordberg H.P."/>
            <person name="Cantor M.N."/>
            <person name="Hua S.X."/>
            <person name="Woyke T."/>
            <person name="Kerfeld C.A."/>
        </authorList>
    </citation>
    <scope>NUCLEOTIDE SEQUENCE [LARGE SCALE GENOMIC DNA]</scope>
    <source>
        <strain evidence="2 3">PCC 7113</strain>
    </source>
</reference>
<organism evidence="2 3">
    <name type="scientific">Allocoleopsis franciscana PCC 7113</name>
    <dbReference type="NCBI Taxonomy" id="1173027"/>
    <lineage>
        <taxon>Bacteria</taxon>
        <taxon>Bacillati</taxon>
        <taxon>Cyanobacteriota</taxon>
        <taxon>Cyanophyceae</taxon>
        <taxon>Coleofasciculales</taxon>
        <taxon>Coleofasciculaceae</taxon>
        <taxon>Allocoleopsis</taxon>
        <taxon>Allocoleopsis franciscana</taxon>
    </lineage>
</organism>
<evidence type="ECO:0000256" key="1">
    <source>
        <dbReference type="SAM" id="Coils"/>
    </source>
</evidence>
<gene>
    <name evidence="2" type="ORF">Mic7113_2697</name>
</gene>
<dbReference type="AlphaFoldDB" id="K9WG29"/>
<dbReference type="EMBL" id="CP003630">
    <property type="protein sequence ID" value="AFZ18482.1"/>
    <property type="molecule type" value="Genomic_DNA"/>
</dbReference>
<accession>K9WG29</accession>
<feature type="coiled-coil region" evidence="1">
    <location>
        <begin position="61"/>
        <end position="91"/>
    </location>
</feature>
<dbReference type="eggNOG" id="ENOG50338ZY">
    <property type="taxonomic scope" value="Bacteria"/>
</dbReference>
<dbReference type="RefSeq" id="WP_015182631.1">
    <property type="nucleotide sequence ID" value="NC_019738.1"/>
</dbReference>
<dbReference type="KEGG" id="mic:Mic7113_2697"/>